<evidence type="ECO:0000313" key="4">
    <source>
        <dbReference type="Proteomes" id="UP000706525"/>
    </source>
</evidence>
<name>A0ABN7Y1J6_9BURK</name>
<accession>A0ABN7Y1J6</accession>
<sequence length="379" mass="43420">MRRAHARTERVITCVPAPQVQGALAIAYGYRQSFVPESMPWTVFCNFRITAFGRPPVSMAIYLDDRQREELARAARHWLWRTEIPTWLLVVAVYGSWFGVAANASRLGLPVTCVLLTLATTWYLSLQHELMHGHPTRVQWFNALLGSAPLGVWLPYGLYRRAHLQHHDAELTHPHADPESYFLFPREWQEAGAVRRWLYATRNTLLGRVLLQPAFSIYAIAAEALGRVWAGDWRDVPMWLAHLSALAVLLAWLQLSCGIPAWLMVCGVAYPAMSVAAVRSFQEHRPSDSHAARSIINDAGLGWRLLFLNNNYHLVHHDLPSVPWFALGRVYRRRADDYLARNDGFFVRGYREWLRHYAWRAVAPVAHPLFQGPTDRPLH</sequence>
<keyword evidence="4" id="KW-1185">Reference proteome</keyword>
<organism evidence="3 4">
    <name type="scientific">Cupriavidus pampae</name>
    <dbReference type="NCBI Taxonomy" id="659251"/>
    <lineage>
        <taxon>Bacteria</taxon>
        <taxon>Pseudomonadati</taxon>
        <taxon>Pseudomonadota</taxon>
        <taxon>Betaproteobacteria</taxon>
        <taxon>Burkholderiales</taxon>
        <taxon>Burkholderiaceae</taxon>
        <taxon>Cupriavidus</taxon>
    </lineage>
</organism>
<feature type="domain" description="Fatty acid desaturase" evidence="2">
    <location>
        <begin position="111"/>
        <end position="341"/>
    </location>
</feature>
<feature type="transmembrane region" description="Helical" evidence="1">
    <location>
        <begin position="205"/>
        <end position="226"/>
    </location>
</feature>
<reference evidence="3 4" key="1">
    <citation type="submission" date="2021-08" db="EMBL/GenBank/DDBJ databases">
        <authorList>
            <person name="Peeters C."/>
        </authorList>
    </citation>
    <scope>NUCLEOTIDE SEQUENCE [LARGE SCALE GENOMIC DNA]</scope>
    <source>
        <strain evidence="3 4">LMG 32289</strain>
    </source>
</reference>
<dbReference type="EMBL" id="CAJZAG010000002">
    <property type="protein sequence ID" value="CAG9166581.1"/>
    <property type="molecule type" value="Genomic_DNA"/>
</dbReference>
<feature type="transmembrane region" description="Helical" evidence="1">
    <location>
        <begin position="238"/>
        <end position="255"/>
    </location>
</feature>
<gene>
    <name evidence="3" type="ORF">LMG32289_01080</name>
</gene>
<protein>
    <recommendedName>
        <fullName evidence="2">Fatty acid desaturase domain-containing protein</fullName>
    </recommendedName>
</protein>
<keyword evidence="1" id="KW-0472">Membrane</keyword>
<dbReference type="InterPro" id="IPR005804">
    <property type="entry name" value="FA_desaturase_dom"/>
</dbReference>
<dbReference type="Pfam" id="PF00487">
    <property type="entry name" value="FA_desaturase"/>
    <property type="match status" value="1"/>
</dbReference>
<comment type="caution">
    <text evidence="3">The sequence shown here is derived from an EMBL/GenBank/DDBJ whole genome shotgun (WGS) entry which is preliminary data.</text>
</comment>
<feature type="transmembrane region" description="Helical" evidence="1">
    <location>
        <begin position="107"/>
        <end position="126"/>
    </location>
</feature>
<evidence type="ECO:0000256" key="1">
    <source>
        <dbReference type="SAM" id="Phobius"/>
    </source>
</evidence>
<evidence type="ECO:0000313" key="3">
    <source>
        <dbReference type="EMBL" id="CAG9166581.1"/>
    </source>
</evidence>
<proteinExistence type="predicted"/>
<keyword evidence="1" id="KW-0812">Transmembrane</keyword>
<dbReference type="Proteomes" id="UP000706525">
    <property type="component" value="Unassembled WGS sequence"/>
</dbReference>
<keyword evidence="1" id="KW-1133">Transmembrane helix</keyword>
<feature type="transmembrane region" description="Helical" evidence="1">
    <location>
        <begin position="84"/>
        <end position="101"/>
    </location>
</feature>
<evidence type="ECO:0000259" key="2">
    <source>
        <dbReference type="Pfam" id="PF00487"/>
    </source>
</evidence>